<proteinExistence type="inferred from homology"/>
<dbReference type="Pfam" id="PF00753">
    <property type="entry name" value="Lactamase_B"/>
    <property type="match status" value="1"/>
</dbReference>
<dbReference type="Gene3D" id="3.60.15.10">
    <property type="entry name" value="Ribonuclease Z/Hydroxyacylglutathione hydrolase-like"/>
    <property type="match status" value="1"/>
</dbReference>
<dbReference type="InterPro" id="IPR001279">
    <property type="entry name" value="Metallo-B-lactamas"/>
</dbReference>
<dbReference type="EMBL" id="MDZA01000436">
    <property type="protein sequence ID" value="OGX82172.1"/>
    <property type="molecule type" value="Genomic_DNA"/>
</dbReference>
<comment type="similarity">
    <text evidence="1">Belongs to the metallo-beta-lactamase superfamily. Class-B beta-lactamase family.</text>
</comment>
<dbReference type="PANTHER" id="PTHR42951:SF4">
    <property type="entry name" value="ACYL-COENZYME A THIOESTERASE MBLAC2"/>
    <property type="match status" value="1"/>
</dbReference>
<dbReference type="CDD" id="cd16282">
    <property type="entry name" value="metallo-hydrolase-like_MBL-fold"/>
    <property type="match status" value="1"/>
</dbReference>
<sequence>MYWVAGGGSNTGFVIGKQGVVIIDAQQTAADARQVLAEIAKLTPNRLSAVVVTHADPDHVGGLPAYPAGTTIIAQENTPGIIRASAADTSGGRQYGRLYQPLVGFLPTRTIGSQETLVLNGMRLLLLHAGPGHSSADLVVYLPDQRIVFAGDLITTVGPYPVIHRGGSSLGWLAFMKAILALGADTYVGGHGPLETKAQLQARLRAAEERRAQVKKLVDAHKSLAEVKQALPEKLSSPLFPGFTETIYQELTQGYPPASRPWDNLVHP</sequence>
<evidence type="ECO:0000313" key="5">
    <source>
        <dbReference type="Proteomes" id="UP000177506"/>
    </source>
</evidence>
<dbReference type="SMART" id="SM00849">
    <property type="entry name" value="Lactamase_B"/>
    <property type="match status" value="1"/>
</dbReference>
<evidence type="ECO:0000256" key="2">
    <source>
        <dbReference type="SAM" id="Coils"/>
    </source>
</evidence>
<feature type="domain" description="Metallo-beta-lactamase" evidence="3">
    <location>
        <begin position="8"/>
        <end position="191"/>
    </location>
</feature>
<accession>A0A1G1SU81</accession>
<dbReference type="AlphaFoldDB" id="A0A1G1SU81"/>
<evidence type="ECO:0000256" key="1">
    <source>
        <dbReference type="ARBA" id="ARBA00005250"/>
    </source>
</evidence>
<evidence type="ECO:0000259" key="3">
    <source>
        <dbReference type="SMART" id="SM00849"/>
    </source>
</evidence>
<keyword evidence="2" id="KW-0175">Coiled coil</keyword>
<feature type="coiled-coil region" evidence="2">
    <location>
        <begin position="197"/>
        <end position="224"/>
    </location>
</feature>
<dbReference type="GO" id="GO:0017001">
    <property type="term" value="P:antibiotic catabolic process"/>
    <property type="evidence" value="ECO:0007669"/>
    <property type="project" value="UniProtKB-ARBA"/>
</dbReference>
<evidence type="ECO:0000313" key="4">
    <source>
        <dbReference type="EMBL" id="OGX82172.1"/>
    </source>
</evidence>
<dbReference type="InterPro" id="IPR050855">
    <property type="entry name" value="NDM-1-like"/>
</dbReference>
<dbReference type="PANTHER" id="PTHR42951">
    <property type="entry name" value="METALLO-BETA-LACTAMASE DOMAIN-CONTAINING"/>
    <property type="match status" value="1"/>
</dbReference>
<dbReference type="InterPro" id="IPR036866">
    <property type="entry name" value="RibonucZ/Hydroxyglut_hydro"/>
</dbReference>
<comment type="caution">
    <text evidence="4">The sequence shown here is derived from an EMBL/GenBank/DDBJ whole genome shotgun (WGS) entry which is preliminary data.</text>
</comment>
<keyword evidence="5" id="KW-1185">Reference proteome</keyword>
<dbReference type="SUPFAM" id="SSF56281">
    <property type="entry name" value="Metallo-hydrolase/oxidoreductase"/>
    <property type="match status" value="1"/>
</dbReference>
<dbReference type="Proteomes" id="UP000177506">
    <property type="component" value="Unassembled WGS sequence"/>
</dbReference>
<organism evidence="4 5">
    <name type="scientific">Hymenobacter coccineus</name>
    <dbReference type="NCBI Taxonomy" id="1908235"/>
    <lineage>
        <taxon>Bacteria</taxon>
        <taxon>Pseudomonadati</taxon>
        <taxon>Bacteroidota</taxon>
        <taxon>Cytophagia</taxon>
        <taxon>Cytophagales</taxon>
        <taxon>Hymenobacteraceae</taxon>
        <taxon>Hymenobacter</taxon>
    </lineage>
</organism>
<reference evidence="4 5" key="1">
    <citation type="submission" date="2016-08" db="EMBL/GenBank/DDBJ databases">
        <title>Hymenobacter coccineus sp. nov., Hymenobacter lapidarius sp. nov. and Hymenobacter glacialis sp. nov., isolated from Antarctic soil.</title>
        <authorList>
            <person name="Sedlacek I."/>
            <person name="Kralova S."/>
            <person name="Kyrova K."/>
            <person name="Maslanova I."/>
            <person name="Stankova E."/>
            <person name="Vrbovska V."/>
            <person name="Nemec M."/>
            <person name="Bartak M."/>
            <person name="Svec P."/>
            <person name="Busse H.-J."/>
            <person name="Pantucek R."/>
        </authorList>
    </citation>
    <scope>NUCLEOTIDE SEQUENCE [LARGE SCALE GENOMIC DNA]</scope>
    <source>
        <strain evidence="4 5">CCM 8649</strain>
    </source>
</reference>
<gene>
    <name evidence="4" type="ORF">BEN49_14505</name>
</gene>
<protein>
    <recommendedName>
        <fullName evidence="3">Metallo-beta-lactamase domain-containing protein</fullName>
    </recommendedName>
</protein>
<name>A0A1G1SU81_9BACT</name>